<dbReference type="PROSITE" id="PS51155">
    <property type="entry name" value="CHIT_BIND_RR_2"/>
    <property type="match status" value="1"/>
</dbReference>
<accession>A0AAW0XNZ9</accession>
<dbReference type="PANTHER" id="PTHR10380:SF173">
    <property type="entry name" value="CUTICULAR PROTEIN 47EF, ISOFORM C-RELATED"/>
    <property type="match status" value="1"/>
</dbReference>
<feature type="signal peptide" evidence="3">
    <location>
        <begin position="1"/>
        <end position="15"/>
    </location>
</feature>
<protein>
    <submittedName>
        <fullName evidence="4">Uncharacterized protein</fullName>
    </submittedName>
</protein>
<dbReference type="EMBL" id="JARKIK010000019">
    <property type="protein sequence ID" value="KAK8745552.1"/>
    <property type="molecule type" value="Genomic_DNA"/>
</dbReference>
<dbReference type="GO" id="GO:0062129">
    <property type="term" value="C:chitin-based extracellular matrix"/>
    <property type="evidence" value="ECO:0007669"/>
    <property type="project" value="TreeGrafter"/>
</dbReference>
<dbReference type="InterPro" id="IPR031311">
    <property type="entry name" value="CHIT_BIND_RR_consensus"/>
</dbReference>
<keyword evidence="3" id="KW-0732">Signal</keyword>
<gene>
    <name evidence="4" type="ORF">OTU49_000260</name>
</gene>
<dbReference type="PRINTS" id="PR00947">
    <property type="entry name" value="CUTICLE"/>
</dbReference>
<keyword evidence="1 2" id="KW-0193">Cuticle</keyword>
<dbReference type="InterPro" id="IPR050468">
    <property type="entry name" value="Cuticle_Struct_Prot"/>
</dbReference>
<evidence type="ECO:0000313" key="5">
    <source>
        <dbReference type="Proteomes" id="UP001445076"/>
    </source>
</evidence>
<dbReference type="Proteomes" id="UP001445076">
    <property type="component" value="Unassembled WGS sequence"/>
</dbReference>
<evidence type="ECO:0000256" key="3">
    <source>
        <dbReference type="SAM" id="SignalP"/>
    </source>
</evidence>
<comment type="caution">
    <text evidence="4">The sequence shown here is derived from an EMBL/GenBank/DDBJ whole genome shotgun (WGS) entry which is preliminary data.</text>
</comment>
<feature type="chain" id="PRO_5043575741" evidence="3">
    <location>
        <begin position="16"/>
        <end position="134"/>
    </location>
</feature>
<evidence type="ECO:0000256" key="2">
    <source>
        <dbReference type="PROSITE-ProRule" id="PRU00497"/>
    </source>
</evidence>
<keyword evidence="5" id="KW-1185">Reference proteome</keyword>
<dbReference type="PANTHER" id="PTHR10380">
    <property type="entry name" value="CUTICLE PROTEIN"/>
    <property type="match status" value="1"/>
</dbReference>
<sequence length="134" mass="14421">MKFVIFACLAAVAAAAPQLGQKPELAEILRDDREDAGDGNFKYDFETSNGIKQSVTGYPGSEGQSNMQGSFSFPLDDGSLATYTFVADEGGYQPQSDLIPVAPPLPAHVVELLQIVEQLRAQGAKWDDQGTRIN</sequence>
<reference evidence="4 5" key="1">
    <citation type="journal article" date="2024" name="BMC Genomics">
        <title>Genome assembly of redclaw crayfish (Cherax quadricarinatus) provides insights into its immune adaptation and hypoxia tolerance.</title>
        <authorList>
            <person name="Liu Z."/>
            <person name="Zheng J."/>
            <person name="Li H."/>
            <person name="Fang K."/>
            <person name="Wang S."/>
            <person name="He J."/>
            <person name="Zhou D."/>
            <person name="Weng S."/>
            <person name="Chi M."/>
            <person name="Gu Z."/>
            <person name="He J."/>
            <person name="Li F."/>
            <person name="Wang M."/>
        </authorList>
    </citation>
    <scope>NUCLEOTIDE SEQUENCE [LARGE SCALE GENOMIC DNA]</scope>
    <source>
        <strain evidence="4">ZL_2023a</strain>
    </source>
</reference>
<dbReference type="AlphaFoldDB" id="A0AAW0XNZ9"/>
<evidence type="ECO:0000256" key="1">
    <source>
        <dbReference type="ARBA" id="ARBA00022460"/>
    </source>
</evidence>
<name>A0AAW0XNZ9_CHEQU</name>
<proteinExistence type="predicted"/>
<dbReference type="PROSITE" id="PS00233">
    <property type="entry name" value="CHIT_BIND_RR_1"/>
    <property type="match status" value="1"/>
</dbReference>
<dbReference type="InterPro" id="IPR000618">
    <property type="entry name" value="Insect_cuticle"/>
</dbReference>
<evidence type="ECO:0000313" key="4">
    <source>
        <dbReference type="EMBL" id="KAK8745552.1"/>
    </source>
</evidence>
<dbReference type="Pfam" id="PF00379">
    <property type="entry name" value="Chitin_bind_4"/>
    <property type="match status" value="1"/>
</dbReference>
<organism evidence="4 5">
    <name type="scientific">Cherax quadricarinatus</name>
    <name type="common">Australian red claw crayfish</name>
    <dbReference type="NCBI Taxonomy" id="27406"/>
    <lineage>
        <taxon>Eukaryota</taxon>
        <taxon>Metazoa</taxon>
        <taxon>Ecdysozoa</taxon>
        <taxon>Arthropoda</taxon>
        <taxon>Crustacea</taxon>
        <taxon>Multicrustacea</taxon>
        <taxon>Malacostraca</taxon>
        <taxon>Eumalacostraca</taxon>
        <taxon>Eucarida</taxon>
        <taxon>Decapoda</taxon>
        <taxon>Pleocyemata</taxon>
        <taxon>Astacidea</taxon>
        <taxon>Parastacoidea</taxon>
        <taxon>Parastacidae</taxon>
        <taxon>Cherax</taxon>
    </lineage>
</organism>
<dbReference type="GO" id="GO:0008010">
    <property type="term" value="F:structural constituent of chitin-based larval cuticle"/>
    <property type="evidence" value="ECO:0007669"/>
    <property type="project" value="TreeGrafter"/>
</dbReference>